<keyword evidence="7" id="KW-0679">Respiratory chain</keyword>
<dbReference type="GO" id="GO:0005743">
    <property type="term" value="C:mitochondrial inner membrane"/>
    <property type="evidence" value="ECO:0007669"/>
    <property type="project" value="UniProtKB-SubCell"/>
</dbReference>
<evidence type="ECO:0000256" key="15">
    <source>
        <dbReference type="ARBA" id="ARBA00032395"/>
    </source>
</evidence>
<evidence type="ECO:0000256" key="9">
    <source>
        <dbReference type="ARBA" id="ARBA00022792"/>
    </source>
</evidence>
<sequence>MSGGHGPRFMPLTPSRWQWHKFKDTAHYYFMVGLIPVGLIVFYANVFIGPAKLTEIPEGYEPKHWEYHRVGIQRNGKRLLEKKIRLKMAERHDYQGYYTRPFDAKYYRISKEAAEYLRSLRGD</sequence>
<evidence type="ECO:0000256" key="14">
    <source>
        <dbReference type="ARBA" id="ARBA00023136"/>
    </source>
</evidence>
<evidence type="ECO:0000256" key="17">
    <source>
        <dbReference type="SAM" id="Phobius"/>
    </source>
</evidence>
<keyword evidence="11" id="KW-0249">Electron transport</keyword>
<dbReference type="InParanoid" id="A0A6L2PYZ6"/>
<evidence type="ECO:0000256" key="3">
    <source>
        <dbReference type="ARBA" id="ARBA00007152"/>
    </source>
</evidence>
<evidence type="ECO:0000256" key="10">
    <source>
        <dbReference type="ARBA" id="ARBA00022946"/>
    </source>
</evidence>
<dbReference type="PANTHER" id="PTHR13178">
    <property type="entry name" value="NADH-UBIQUINONE OXIDOREDUCTASE SGDH SUBUNIT"/>
    <property type="match status" value="1"/>
</dbReference>
<name>A0A6L2PYZ6_COPFO</name>
<evidence type="ECO:0000256" key="4">
    <source>
        <dbReference type="ARBA" id="ARBA00011533"/>
    </source>
</evidence>
<evidence type="ECO:0000313" key="18">
    <source>
        <dbReference type="EMBL" id="GFG37861.1"/>
    </source>
</evidence>
<reference evidence="19" key="1">
    <citation type="submission" date="2020-01" db="EMBL/GenBank/DDBJ databases">
        <title>Draft genome sequence of the Termite Coptotermes fromosanus.</title>
        <authorList>
            <person name="Itakura S."/>
            <person name="Yosikawa Y."/>
            <person name="Umezawa K."/>
        </authorList>
    </citation>
    <scope>NUCLEOTIDE SEQUENCE [LARGE SCALE GENOMIC DNA]</scope>
</reference>
<dbReference type="EMBL" id="BLKM01000728">
    <property type="protein sequence ID" value="GFG37861.1"/>
    <property type="molecule type" value="Genomic_DNA"/>
</dbReference>
<evidence type="ECO:0000256" key="1">
    <source>
        <dbReference type="ARBA" id="ARBA00003195"/>
    </source>
</evidence>
<dbReference type="Proteomes" id="UP000502823">
    <property type="component" value="Unassembled WGS sequence"/>
</dbReference>
<gene>
    <name evidence="18" type="ORF">Cfor_08752</name>
</gene>
<accession>A0A6L2PYZ6</accession>
<feature type="transmembrane region" description="Helical" evidence="17">
    <location>
        <begin position="26"/>
        <end position="48"/>
    </location>
</feature>
<evidence type="ECO:0000256" key="7">
    <source>
        <dbReference type="ARBA" id="ARBA00022660"/>
    </source>
</evidence>
<dbReference type="PANTHER" id="PTHR13178:SF0">
    <property type="entry name" value="NADH DEHYDROGENASE [UBIQUINONE] 1 BETA SUBCOMPLEX SUBUNIT 5, MITOCHONDRIAL"/>
    <property type="match status" value="1"/>
</dbReference>
<keyword evidence="19" id="KW-1185">Reference proteome</keyword>
<evidence type="ECO:0000256" key="5">
    <source>
        <dbReference type="ARBA" id="ARBA00015175"/>
    </source>
</evidence>
<dbReference type="InterPro" id="IPR019173">
    <property type="entry name" value="NADH_UbQ_OxRdtase_B5_su"/>
</dbReference>
<evidence type="ECO:0000256" key="12">
    <source>
        <dbReference type="ARBA" id="ARBA00022989"/>
    </source>
</evidence>
<keyword evidence="6" id="KW-0813">Transport</keyword>
<keyword evidence="9" id="KW-0999">Mitochondrion inner membrane</keyword>
<protein>
    <recommendedName>
        <fullName evidence="5">NADH dehydrogenase [ubiquinone] 1 beta subcomplex subunit 5, mitochondrial</fullName>
    </recommendedName>
    <alternativeName>
        <fullName evidence="16">Complex I-SGDH</fullName>
    </alternativeName>
    <alternativeName>
        <fullName evidence="15">NADH-ubiquinone oxidoreductase SGDH subunit</fullName>
    </alternativeName>
</protein>
<evidence type="ECO:0000313" key="19">
    <source>
        <dbReference type="Proteomes" id="UP000502823"/>
    </source>
</evidence>
<dbReference type="OrthoDB" id="9995605at2759"/>
<keyword evidence="14 17" id="KW-0472">Membrane</keyword>
<keyword evidence="10" id="KW-0809">Transit peptide</keyword>
<comment type="caution">
    <text evidence="18">The sequence shown here is derived from an EMBL/GenBank/DDBJ whole genome shotgun (WGS) entry which is preliminary data.</text>
</comment>
<keyword evidence="8 17" id="KW-0812">Transmembrane</keyword>
<dbReference type="FunCoup" id="A0A6L2PYZ6">
    <property type="interactions" value="1055"/>
</dbReference>
<evidence type="ECO:0000256" key="13">
    <source>
        <dbReference type="ARBA" id="ARBA00023128"/>
    </source>
</evidence>
<dbReference type="AlphaFoldDB" id="A0A6L2PYZ6"/>
<keyword evidence="13" id="KW-0496">Mitochondrion</keyword>
<evidence type="ECO:0000256" key="2">
    <source>
        <dbReference type="ARBA" id="ARBA00004434"/>
    </source>
</evidence>
<dbReference type="Pfam" id="PF09781">
    <property type="entry name" value="NDUF_B5"/>
    <property type="match status" value="2"/>
</dbReference>
<evidence type="ECO:0000256" key="16">
    <source>
        <dbReference type="ARBA" id="ARBA00032550"/>
    </source>
</evidence>
<comment type="subcellular location">
    <subcellularLocation>
        <location evidence="2">Mitochondrion inner membrane</location>
        <topology evidence="2">Single-pass membrane protein</topology>
    </subcellularLocation>
</comment>
<comment type="function">
    <text evidence="1">Accessory subunit of the mitochondrial membrane respiratory chain NADH dehydrogenase (Complex I), that is believed not to be involved in catalysis. Complex I functions in the transfer of electrons from NADH to the respiratory chain. The immediate electron acceptor for the enzyme is believed to be ubiquinone.</text>
</comment>
<comment type="subunit">
    <text evidence="4">Complex I is composed of 45 different subunits.</text>
</comment>
<evidence type="ECO:0000256" key="8">
    <source>
        <dbReference type="ARBA" id="ARBA00022692"/>
    </source>
</evidence>
<keyword evidence="12 17" id="KW-1133">Transmembrane helix</keyword>
<evidence type="ECO:0000256" key="11">
    <source>
        <dbReference type="ARBA" id="ARBA00022982"/>
    </source>
</evidence>
<proteinExistence type="inferred from homology"/>
<evidence type="ECO:0000256" key="6">
    <source>
        <dbReference type="ARBA" id="ARBA00022448"/>
    </source>
</evidence>
<organism evidence="18 19">
    <name type="scientific">Coptotermes formosanus</name>
    <name type="common">Formosan subterranean termite</name>
    <dbReference type="NCBI Taxonomy" id="36987"/>
    <lineage>
        <taxon>Eukaryota</taxon>
        <taxon>Metazoa</taxon>
        <taxon>Ecdysozoa</taxon>
        <taxon>Arthropoda</taxon>
        <taxon>Hexapoda</taxon>
        <taxon>Insecta</taxon>
        <taxon>Pterygota</taxon>
        <taxon>Neoptera</taxon>
        <taxon>Polyneoptera</taxon>
        <taxon>Dictyoptera</taxon>
        <taxon>Blattodea</taxon>
        <taxon>Blattoidea</taxon>
        <taxon>Termitoidae</taxon>
        <taxon>Rhinotermitidae</taxon>
        <taxon>Coptotermes</taxon>
    </lineage>
</organism>
<comment type="similarity">
    <text evidence="3">Belongs to the complex I NDUFB5 subunit family.</text>
</comment>